<organism evidence="2 3">
    <name type="scientific">Vibrio scophthalmi LMG 19158</name>
    <dbReference type="NCBI Taxonomy" id="870967"/>
    <lineage>
        <taxon>Bacteria</taxon>
        <taxon>Pseudomonadati</taxon>
        <taxon>Pseudomonadota</taxon>
        <taxon>Gammaproteobacteria</taxon>
        <taxon>Vibrionales</taxon>
        <taxon>Vibrionaceae</taxon>
        <taxon>Vibrio</taxon>
    </lineage>
</organism>
<gene>
    <name evidence="2" type="ORF">VIS19158_06255</name>
</gene>
<name>F9RQ57_9VIBR</name>
<proteinExistence type="predicted"/>
<evidence type="ECO:0000313" key="3">
    <source>
        <dbReference type="Proteomes" id="UP000004349"/>
    </source>
</evidence>
<feature type="transmembrane region" description="Helical" evidence="1">
    <location>
        <begin position="86"/>
        <end position="109"/>
    </location>
</feature>
<evidence type="ECO:0000256" key="1">
    <source>
        <dbReference type="SAM" id="Phobius"/>
    </source>
</evidence>
<feature type="transmembrane region" description="Helical" evidence="1">
    <location>
        <begin position="135"/>
        <end position="160"/>
    </location>
</feature>
<evidence type="ECO:0008006" key="4">
    <source>
        <dbReference type="Google" id="ProtNLM"/>
    </source>
</evidence>
<evidence type="ECO:0000313" key="2">
    <source>
        <dbReference type="EMBL" id="EGU34592.1"/>
    </source>
</evidence>
<comment type="caution">
    <text evidence="2">The sequence shown here is derived from an EMBL/GenBank/DDBJ whole genome shotgun (WGS) entry which is preliminary data.</text>
</comment>
<dbReference type="Proteomes" id="UP000004349">
    <property type="component" value="Unassembled WGS sequence"/>
</dbReference>
<feature type="transmembrane region" description="Helical" evidence="1">
    <location>
        <begin position="42"/>
        <end position="66"/>
    </location>
</feature>
<dbReference type="eggNOG" id="ENOG5030TMB">
    <property type="taxonomic scope" value="Bacteria"/>
</dbReference>
<reference evidence="2 3" key="1">
    <citation type="journal article" date="2012" name="Int. J. Syst. Evol. Microbiol.">
        <title>Vibrio caribbeanicus sp. nov., isolated from the marine sponge Scleritoderma cyanea.</title>
        <authorList>
            <person name="Hoffmann M."/>
            <person name="Monday S.R."/>
            <person name="Allard M.W."/>
            <person name="Strain E.A."/>
            <person name="Whittaker P."/>
            <person name="Naum M."/>
            <person name="McCarthy P.J."/>
            <person name="Lopez J.V."/>
            <person name="Fischer M."/>
            <person name="Brown E.W."/>
        </authorList>
    </citation>
    <scope>NUCLEOTIDE SEQUENCE [LARGE SCALE GENOMIC DNA]</scope>
    <source>
        <strain evidence="2 3">LMG 19158</strain>
    </source>
</reference>
<keyword evidence="1" id="KW-0812">Transmembrane</keyword>
<feature type="transmembrane region" description="Helical" evidence="1">
    <location>
        <begin position="12"/>
        <end position="36"/>
    </location>
</feature>
<protein>
    <recommendedName>
        <fullName evidence="4">MotA/TolQ/ExbB proton channel domain-containing protein</fullName>
    </recommendedName>
</protein>
<accession>F9RQ57</accession>
<keyword evidence="1" id="KW-0472">Membrane</keyword>
<keyword evidence="1" id="KW-1133">Transmembrane helix</keyword>
<dbReference type="EMBL" id="AFWE01000158">
    <property type="protein sequence ID" value="EGU34592.1"/>
    <property type="molecule type" value="Genomic_DNA"/>
</dbReference>
<sequence length="365" mass="41349">MNLAYIGIRELYYLGYFFYVIMAYMAINVESVNIMVTQSLELAFELTVAMFTLLVYPLGIAIFHLVTRKLTKSNLNFLASQSKVSASFCVSLGLIGTFQGLTAMVLSIASSMSGEGDVTEKMGAMVESISSALNAMSYAFLTSIMGVAISVIILLGYNFWSQGYNQKDKRDNTIRTLEPENKVVFDKLGNNELRLIEDKLSAYLNERLKFESDILNNSKSITDTIIIISELIKNSIEKQEKRSDMNDKRIELMLRGVEGTLSQITSQGRKLDLFHMEQLEKNRILKDQMHHDMIKISENCDNSYVSVMENMSLMQKEINGKFSEVTNITRLIESNMEKTTEEVLSISAYLKNVARVLKAMFGFRK</sequence>
<dbReference type="AlphaFoldDB" id="F9RQ57"/>